<keyword evidence="2" id="KW-1003">Cell membrane</keyword>
<comment type="caution">
    <text evidence="7">The sequence shown here is derived from an EMBL/GenBank/DDBJ whole genome shotgun (WGS) entry which is preliminary data.</text>
</comment>
<feature type="transmembrane region" description="Helical" evidence="6">
    <location>
        <begin position="408"/>
        <end position="428"/>
    </location>
</feature>
<evidence type="ECO:0000256" key="1">
    <source>
        <dbReference type="ARBA" id="ARBA00004651"/>
    </source>
</evidence>
<dbReference type="InterPro" id="IPR011701">
    <property type="entry name" value="MFS"/>
</dbReference>
<dbReference type="Gene3D" id="1.20.1250.20">
    <property type="entry name" value="MFS general substrate transporter like domains"/>
    <property type="match status" value="1"/>
</dbReference>
<accession>U5E6Z4</accession>
<evidence type="ECO:0000313" key="8">
    <source>
        <dbReference type="Proteomes" id="UP000017048"/>
    </source>
</evidence>
<feature type="transmembrane region" description="Helical" evidence="6">
    <location>
        <begin position="311"/>
        <end position="335"/>
    </location>
</feature>
<dbReference type="PANTHER" id="PTHR23513:SF17">
    <property type="entry name" value="MEMBRANE PROTEIN"/>
    <property type="match status" value="1"/>
</dbReference>
<keyword evidence="4 6" id="KW-1133">Transmembrane helix</keyword>
<evidence type="ECO:0000256" key="4">
    <source>
        <dbReference type="ARBA" id="ARBA00022989"/>
    </source>
</evidence>
<protein>
    <recommendedName>
        <fullName evidence="9">Major facilitator superfamily transporter</fullName>
    </recommendedName>
</protein>
<name>U5E6Z4_NOCAS</name>
<evidence type="ECO:0000256" key="6">
    <source>
        <dbReference type="SAM" id="Phobius"/>
    </source>
</evidence>
<dbReference type="PANTHER" id="PTHR23513">
    <property type="entry name" value="INTEGRAL MEMBRANE EFFLUX PROTEIN-RELATED"/>
    <property type="match status" value="1"/>
</dbReference>
<evidence type="ECO:0000256" key="5">
    <source>
        <dbReference type="ARBA" id="ARBA00023136"/>
    </source>
</evidence>
<dbReference type="GO" id="GO:0022857">
    <property type="term" value="F:transmembrane transporter activity"/>
    <property type="evidence" value="ECO:0007669"/>
    <property type="project" value="InterPro"/>
</dbReference>
<gene>
    <name evidence="7" type="ORF">NCAST_17_00170</name>
</gene>
<dbReference type="InterPro" id="IPR036259">
    <property type="entry name" value="MFS_trans_sf"/>
</dbReference>
<dbReference type="GO" id="GO:0005886">
    <property type="term" value="C:plasma membrane"/>
    <property type="evidence" value="ECO:0007669"/>
    <property type="project" value="UniProtKB-SubCell"/>
</dbReference>
<sequence length="437" mass="44146">MRGLLGESRGVIRRNPQMPRLALLRLAAQFGDGMFQAALSGAILFNPERETDPLAIAAGFAVLLLPYSILGPYAGALLDRWDRRNVLLIASVARAALIALAALGLYAGIGETPLLLLALATVGISRFVLAGVSAALPRVLEQRWLVPMNSVLATIASVCAGVGAAASVAVIALIGAGDAASAVAVGLSGIGSLVGVVLAAGFRHGVLGPESGSATSESTVHAIATGLRTGAAAVWRSAQVTTAMIGIGAHRVVFGMNTLIMVLVLRQPSDADQLSGGLVGFGVAIGFAAAGMLLAAILAPVLIPRLGRPRTVLLGLSTAVVVQLTLVTPIALATGAAVDNAHRLLLAGAFGLGLAGQTIKLTGDASMQIDIDDDQRGQVFALQDTVFNMTFVLAIAATALVIPADGRSIGVVLAGAAIYALGIVAIALNARRARVAG</sequence>
<dbReference type="EMBL" id="BAFO02000017">
    <property type="protein sequence ID" value="GAD83035.1"/>
    <property type="molecule type" value="Genomic_DNA"/>
</dbReference>
<feature type="transmembrane region" description="Helical" evidence="6">
    <location>
        <begin position="115"/>
        <end position="139"/>
    </location>
</feature>
<feature type="transmembrane region" description="Helical" evidence="6">
    <location>
        <begin position="86"/>
        <end position="109"/>
    </location>
</feature>
<feature type="transmembrane region" description="Helical" evidence="6">
    <location>
        <begin position="55"/>
        <end position="74"/>
    </location>
</feature>
<keyword evidence="3 6" id="KW-0812">Transmembrane</keyword>
<keyword evidence="8" id="KW-1185">Reference proteome</keyword>
<keyword evidence="5 6" id="KW-0472">Membrane</keyword>
<feature type="transmembrane region" description="Helical" evidence="6">
    <location>
        <begin position="151"/>
        <end position="174"/>
    </location>
</feature>
<dbReference type="AlphaFoldDB" id="U5E6Z4"/>
<dbReference type="STRING" id="1824.SAMN05444423_101364"/>
<organism evidence="7 8">
    <name type="scientific">Nocardia asteroides NBRC 15531</name>
    <dbReference type="NCBI Taxonomy" id="1110697"/>
    <lineage>
        <taxon>Bacteria</taxon>
        <taxon>Bacillati</taxon>
        <taxon>Actinomycetota</taxon>
        <taxon>Actinomycetes</taxon>
        <taxon>Mycobacteriales</taxon>
        <taxon>Nocardiaceae</taxon>
        <taxon>Nocardia</taxon>
    </lineage>
</organism>
<comment type="subcellular location">
    <subcellularLocation>
        <location evidence="1">Cell membrane</location>
        <topology evidence="1">Multi-pass membrane protein</topology>
    </subcellularLocation>
</comment>
<dbReference type="RefSeq" id="WP_019050096.1">
    <property type="nucleotide sequence ID" value="NZ_BAFO02000017.1"/>
</dbReference>
<evidence type="ECO:0008006" key="9">
    <source>
        <dbReference type="Google" id="ProtNLM"/>
    </source>
</evidence>
<evidence type="ECO:0000313" key="7">
    <source>
        <dbReference type="EMBL" id="GAD83035.1"/>
    </source>
</evidence>
<proteinExistence type="predicted"/>
<dbReference type="GeneID" id="91514340"/>
<dbReference type="Proteomes" id="UP000017048">
    <property type="component" value="Unassembled WGS sequence"/>
</dbReference>
<dbReference type="SUPFAM" id="SSF103473">
    <property type="entry name" value="MFS general substrate transporter"/>
    <property type="match status" value="1"/>
</dbReference>
<evidence type="ECO:0000256" key="3">
    <source>
        <dbReference type="ARBA" id="ARBA00022692"/>
    </source>
</evidence>
<dbReference type="OrthoDB" id="3688258at2"/>
<feature type="transmembrane region" description="Helical" evidence="6">
    <location>
        <begin position="380"/>
        <end position="402"/>
    </location>
</feature>
<dbReference type="eggNOG" id="COG2814">
    <property type="taxonomic scope" value="Bacteria"/>
</dbReference>
<feature type="transmembrane region" description="Helical" evidence="6">
    <location>
        <begin position="277"/>
        <end position="299"/>
    </location>
</feature>
<feature type="transmembrane region" description="Helical" evidence="6">
    <location>
        <begin position="243"/>
        <end position="265"/>
    </location>
</feature>
<dbReference type="Pfam" id="PF07690">
    <property type="entry name" value="MFS_1"/>
    <property type="match status" value="1"/>
</dbReference>
<reference evidence="7 8" key="1">
    <citation type="journal article" date="2014" name="BMC Genomics">
        <title>Genome based analysis of type-I polyketide synthase and nonribosomal peptide synthetase gene clusters in seven strains of five representative Nocardia species.</title>
        <authorList>
            <person name="Komaki H."/>
            <person name="Ichikawa N."/>
            <person name="Hosoyama A."/>
            <person name="Takahashi-Nakaguchi A."/>
            <person name="Matsuzawa T."/>
            <person name="Suzuki K."/>
            <person name="Fujita N."/>
            <person name="Gonoi T."/>
        </authorList>
    </citation>
    <scope>NUCLEOTIDE SEQUENCE [LARGE SCALE GENOMIC DNA]</scope>
    <source>
        <strain evidence="7 8">NBRC 15531</strain>
    </source>
</reference>
<feature type="transmembrane region" description="Helical" evidence="6">
    <location>
        <begin position="180"/>
        <end position="202"/>
    </location>
</feature>
<evidence type="ECO:0000256" key="2">
    <source>
        <dbReference type="ARBA" id="ARBA00022475"/>
    </source>
</evidence>